<keyword evidence="2" id="KW-1185">Reference proteome</keyword>
<evidence type="ECO:0000313" key="1">
    <source>
        <dbReference type="EMBL" id="KPI41214.1"/>
    </source>
</evidence>
<protein>
    <submittedName>
        <fullName evidence="1">Uncharacterized protein</fullName>
    </submittedName>
</protein>
<dbReference type="EMBL" id="LFJN01000010">
    <property type="protein sequence ID" value="KPI41214.1"/>
    <property type="molecule type" value="Genomic_DNA"/>
</dbReference>
<reference evidence="1 2" key="1">
    <citation type="submission" date="2015-06" db="EMBL/GenBank/DDBJ databases">
        <title>Draft genome of the ant-associated black yeast Phialophora attae CBS 131958.</title>
        <authorList>
            <person name="Moreno L.F."/>
            <person name="Stielow B.J."/>
            <person name="de Hoog S."/>
            <person name="Vicente V.A."/>
            <person name="Weiss V.A."/>
            <person name="de Vries M."/>
            <person name="Cruz L.M."/>
            <person name="Souza E.M."/>
        </authorList>
    </citation>
    <scope>NUCLEOTIDE SEQUENCE [LARGE SCALE GENOMIC DNA]</scope>
    <source>
        <strain evidence="1 2">CBS 131958</strain>
    </source>
</reference>
<comment type="caution">
    <text evidence="1">The sequence shown here is derived from an EMBL/GenBank/DDBJ whole genome shotgun (WGS) entry which is preliminary data.</text>
</comment>
<accession>A0A0N1HRY2</accession>
<dbReference type="AlphaFoldDB" id="A0A0N1HRY2"/>
<dbReference type="VEuPathDB" id="FungiDB:AB675_8181"/>
<evidence type="ECO:0000313" key="2">
    <source>
        <dbReference type="Proteomes" id="UP000038010"/>
    </source>
</evidence>
<dbReference type="Proteomes" id="UP000038010">
    <property type="component" value="Unassembled WGS sequence"/>
</dbReference>
<sequence>MANIPTAGAPAVQTMASRALLQLSAQQAFQDFSALPPGAQATVFKGLLSQLHSFRQMPLVDRHLVVDRPHRDVPGPSAFEGAQAFRKSWSFGGPADYTEDFPHQRGTLHWNSDDMDFSRSNKDQPFRYIPESERQERYKGSHDCSLHFRNAISSPLLFYRLRAAFGPWDDSDLGIDGDQSGREWQLCLLYTPSLRQADEGSHPSGRLHFYDYRGKCYVYFDGTVEVSDKAVELVNYLLSDDTYSVFEKPRRRSREWRQAYLVAGSQLRVRDTALFAHCFGIMFNGLLVKLSDLSL</sequence>
<proteinExistence type="predicted"/>
<dbReference type="GeneID" id="28740488"/>
<name>A0A0N1HRY2_9EURO</name>
<gene>
    <name evidence="1" type="ORF">AB675_8181</name>
</gene>
<dbReference type="OrthoDB" id="4368044at2759"/>
<organism evidence="1 2">
    <name type="scientific">Cyphellophora attinorum</name>
    <dbReference type="NCBI Taxonomy" id="1664694"/>
    <lineage>
        <taxon>Eukaryota</taxon>
        <taxon>Fungi</taxon>
        <taxon>Dikarya</taxon>
        <taxon>Ascomycota</taxon>
        <taxon>Pezizomycotina</taxon>
        <taxon>Eurotiomycetes</taxon>
        <taxon>Chaetothyriomycetidae</taxon>
        <taxon>Chaetothyriales</taxon>
        <taxon>Cyphellophoraceae</taxon>
        <taxon>Cyphellophora</taxon>
    </lineage>
</organism>
<dbReference type="RefSeq" id="XP_018001177.1">
    <property type="nucleotide sequence ID" value="XM_018148609.1"/>
</dbReference>